<reference evidence="1" key="1">
    <citation type="journal article" date="2023" name="G3 (Bethesda)">
        <title>A reference genome for the long-term kleptoplast-retaining sea slug Elysia crispata morphotype clarki.</title>
        <authorList>
            <person name="Eastman K.E."/>
            <person name="Pendleton A.L."/>
            <person name="Shaikh M.A."/>
            <person name="Suttiyut T."/>
            <person name="Ogas R."/>
            <person name="Tomko P."/>
            <person name="Gavelis G."/>
            <person name="Widhalm J.R."/>
            <person name="Wisecaver J.H."/>
        </authorList>
    </citation>
    <scope>NUCLEOTIDE SEQUENCE</scope>
    <source>
        <strain evidence="1">ECLA1</strain>
    </source>
</reference>
<gene>
    <name evidence="1" type="ORF">RRG08_002346</name>
</gene>
<keyword evidence="2" id="KW-1185">Reference proteome</keyword>
<organism evidence="1 2">
    <name type="scientific">Elysia crispata</name>
    <name type="common">lettuce slug</name>
    <dbReference type="NCBI Taxonomy" id="231223"/>
    <lineage>
        <taxon>Eukaryota</taxon>
        <taxon>Metazoa</taxon>
        <taxon>Spiralia</taxon>
        <taxon>Lophotrochozoa</taxon>
        <taxon>Mollusca</taxon>
        <taxon>Gastropoda</taxon>
        <taxon>Heterobranchia</taxon>
        <taxon>Euthyneura</taxon>
        <taxon>Panpulmonata</taxon>
        <taxon>Sacoglossa</taxon>
        <taxon>Placobranchoidea</taxon>
        <taxon>Plakobranchidae</taxon>
        <taxon>Elysia</taxon>
    </lineage>
</organism>
<sequence length="91" mass="9566">MRGESGCSTVTSVFKASLKCSELALVRGVNLSSVKAGTITGPLNTIMHSKIALGSALRQLFSPLTFVASGNVHFRSLMFEVCGSGSLELFI</sequence>
<accession>A0AAE0ZAZ2</accession>
<evidence type="ECO:0000313" key="1">
    <source>
        <dbReference type="EMBL" id="KAK3766114.1"/>
    </source>
</evidence>
<protein>
    <submittedName>
        <fullName evidence="1">Uncharacterized protein</fullName>
    </submittedName>
</protein>
<dbReference type="EMBL" id="JAWDGP010004263">
    <property type="protein sequence ID" value="KAK3766114.1"/>
    <property type="molecule type" value="Genomic_DNA"/>
</dbReference>
<name>A0AAE0ZAZ2_9GAST</name>
<dbReference type="Proteomes" id="UP001283361">
    <property type="component" value="Unassembled WGS sequence"/>
</dbReference>
<proteinExistence type="predicted"/>
<evidence type="ECO:0000313" key="2">
    <source>
        <dbReference type="Proteomes" id="UP001283361"/>
    </source>
</evidence>
<comment type="caution">
    <text evidence="1">The sequence shown here is derived from an EMBL/GenBank/DDBJ whole genome shotgun (WGS) entry which is preliminary data.</text>
</comment>
<dbReference type="AlphaFoldDB" id="A0AAE0ZAZ2"/>